<evidence type="ECO:0000256" key="7">
    <source>
        <dbReference type="ARBA" id="ARBA00023002"/>
    </source>
</evidence>
<keyword evidence="4" id="KW-0677">Repeat</keyword>
<evidence type="ECO:0000313" key="11">
    <source>
        <dbReference type="EMBL" id="KAA9028620.1"/>
    </source>
</evidence>
<proteinExistence type="inferred from homology"/>
<comment type="similarity">
    <text evidence="2 9">Belongs to the extradiol ring-cleavage dioxygenase family.</text>
</comment>
<reference evidence="11 12" key="1">
    <citation type="submission" date="2019-09" db="EMBL/GenBank/DDBJ databases">
        <title>Whole genome sequences of isolates from the Mars Exploration Rovers.</title>
        <authorList>
            <person name="Seuylemezian A."/>
            <person name="Vaishampayan P."/>
        </authorList>
    </citation>
    <scope>NUCLEOTIDE SEQUENCE [LARGE SCALE GENOMIC DNA]</scope>
    <source>
        <strain evidence="11 12">MER_TA_151</strain>
    </source>
</reference>
<dbReference type="Gene3D" id="3.10.180.10">
    <property type="entry name" value="2,3-Dihydroxybiphenyl 1,2-Dioxygenase, domain 1"/>
    <property type="match status" value="2"/>
</dbReference>
<gene>
    <name evidence="11" type="primary">bphC</name>
    <name evidence="11" type="ORF">F4V44_04955</name>
</gene>
<organism evidence="11 12">
    <name type="scientific">Niallia endozanthoxylica</name>
    <dbReference type="NCBI Taxonomy" id="2036016"/>
    <lineage>
        <taxon>Bacteria</taxon>
        <taxon>Bacillati</taxon>
        <taxon>Bacillota</taxon>
        <taxon>Bacilli</taxon>
        <taxon>Bacillales</taxon>
        <taxon>Bacillaceae</taxon>
        <taxon>Niallia</taxon>
    </lineage>
</organism>
<dbReference type="EC" id="1.13.11.39" evidence="11"/>
<keyword evidence="8 9" id="KW-0408">Iron</keyword>
<comment type="cofactor">
    <cofactor evidence="1 9">
        <name>Fe(2+)</name>
        <dbReference type="ChEBI" id="CHEBI:29033"/>
    </cofactor>
</comment>
<dbReference type="CDD" id="cd07237">
    <property type="entry name" value="BphC1-RGP6_C_like"/>
    <property type="match status" value="1"/>
</dbReference>
<dbReference type="InterPro" id="IPR000486">
    <property type="entry name" value="Xdiol_ring_cleave_dOase_1/2"/>
</dbReference>
<evidence type="ECO:0000256" key="5">
    <source>
        <dbReference type="ARBA" id="ARBA00022797"/>
    </source>
</evidence>
<name>A0A5J5I219_9BACI</name>
<keyword evidence="6 9" id="KW-0223">Dioxygenase</keyword>
<evidence type="ECO:0000256" key="9">
    <source>
        <dbReference type="RuleBase" id="RU000683"/>
    </source>
</evidence>
<dbReference type="NCBIfam" id="TIGR03213">
    <property type="entry name" value="23dbph12diox"/>
    <property type="match status" value="1"/>
</dbReference>
<dbReference type="Pfam" id="PF00903">
    <property type="entry name" value="Glyoxalase"/>
    <property type="match status" value="1"/>
</dbReference>
<dbReference type="Proteomes" id="UP000326671">
    <property type="component" value="Unassembled WGS sequence"/>
</dbReference>
<evidence type="ECO:0000256" key="1">
    <source>
        <dbReference type="ARBA" id="ARBA00001954"/>
    </source>
</evidence>
<dbReference type="PROSITE" id="PS51819">
    <property type="entry name" value="VOC"/>
    <property type="match status" value="2"/>
</dbReference>
<evidence type="ECO:0000256" key="8">
    <source>
        <dbReference type="ARBA" id="ARBA00023004"/>
    </source>
</evidence>
<dbReference type="InterPro" id="IPR004360">
    <property type="entry name" value="Glyas_Fos-R_dOase_dom"/>
</dbReference>
<dbReference type="Pfam" id="PF22632">
    <property type="entry name" value="BphC_D1"/>
    <property type="match status" value="1"/>
</dbReference>
<evidence type="ECO:0000256" key="3">
    <source>
        <dbReference type="ARBA" id="ARBA00022723"/>
    </source>
</evidence>
<dbReference type="EMBL" id="VYKL01000010">
    <property type="protein sequence ID" value="KAA9028620.1"/>
    <property type="molecule type" value="Genomic_DNA"/>
</dbReference>
<dbReference type="GO" id="GO:0042178">
    <property type="term" value="P:xenobiotic catabolic process"/>
    <property type="evidence" value="ECO:0007669"/>
    <property type="project" value="InterPro"/>
</dbReference>
<dbReference type="SUPFAM" id="SSF54593">
    <property type="entry name" value="Glyoxalase/Bleomycin resistance protein/Dihydroxybiphenyl dioxygenase"/>
    <property type="match status" value="1"/>
</dbReference>
<keyword evidence="12" id="KW-1185">Reference proteome</keyword>
<feature type="domain" description="VOC" evidence="10">
    <location>
        <begin position="5"/>
        <end position="119"/>
    </location>
</feature>
<dbReference type="CDD" id="cd07252">
    <property type="entry name" value="BphC1-RGP6_N_like"/>
    <property type="match status" value="1"/>
</dbReference>
<keyword evidence="7 9" id="KW-0560">Oxidoreductase</keyword>
<feature type="domain" description="VOC" evidence="10">
    <location>
        <begin position="143"/>
        <end position="263"/>
    </location>
</feature>
<dbReference type="GO" id="GO:0008198">
    <property type="term" value="F:ferrous iron binding"/>
    <property type="evidence" value="ECO:0007669"/>
    <property type="project" value="InterPro"/>
</dbReference>
<sequence>MTIKQLGYLGFSVKDVPAWSQLLTSGLGLEEVESNNETALFRLDSRAWRIAVDYGQEDDVSYIGFEVANAQSLEQLTEKLINNGIEVKTGDIELAKQRGVLDIISLTDPYGLPIEIYYGATEAFNRPFVSPAGVSGFLTSEQGLGHIVRNVPDVQEAMSFYTEILGFKLSDIIEMSVGPVVIPIYFLHCNGRHHTLALASMPMPKRIQHFMFEVKSLDDVGHAYDRLDKEDAITLSLGKHSNDHMISFYAMTPSGIEVEYGWDGRPIDEAWSVVRHDTISAWGHKPLKQTLKV</sequence>
<dbReference type="GO" id="GO:0018583">
    <property type="term" value="F:biphenyl-2,3-diol 1,2-dioxygenase activity"/>
    <property type="evidence" value="ECO:0007669"/>
    <property type="project" value="UniProtKB-EC"/>
</dbReference>
<comment type="caution">
    <text evidence="11">The sequence shown here is derived from an EMBL/GenBank/DDBJ whole genome shotgun (WGS) entry which is preliminary data.</text>
</comment>
<accession>A0A5J5I219</accession>
<dbReference type="InterPro" id="IPR037523">
    <property type="entry name" value="VOC_core"/>
</dbReference>
<dbReference type="InterPro" id="IPR017626">
    <property type="entry name" value="DiOHbiphenyl_dOase"/>
</dbReference>
<dbReference type="RefSeq" id="WP_150438872.1">
    <property type="nucleotide sequence ID" value="NZ_VYKL01000010.1"/>
</dbReference>
<keyword evidence="5 9" id="KW-0058">Aromatic hydrocarbons catabolism</keyword>
<evidence type="ECO:0000256" key="6">
    <source>
        <dbReference type="ARBA" id="ARBA00022964"/>
    </source>
</evidence>
<evidence type="ECO:0000256" key="4">
    <source>
        <dbReference type="ARBA" id="ARBA00022737"/>
    </source>
</evidence>
<protein>
    <submittedName>
        <fullName evidence="11">Biphenyl-2,3-diol 1,2-dioxygenase</fullName>
        <ecNumber evidence="11">1.13.11.39</ecNumber>
    </submittedName>
</protein>
<dbReference type="OrthoDB" id="317332at2"/>
<dbReference type="AlphaFoldDB" id="A0A5J5I219"/>
<dbReference type="PROSITE" id="PS00082">
    <property type="entry name" value="EXTRADIOL_DIOXYGENAS"/>
    <property type="match status" value="1"/>
</dbReference>
<dbReference type="InterPro" id="IPR029068">
    <property type="entry name" value="Glyas_Bleomycin-R_OHBP_Dase"/>
</dbReference>
<evidence type="ECO:0000313" key="12">
    <source>
        <dbReference type="Proteomes" id="UP000326671"/>
    </source>
</evidence>
<evidence type="ECO:0000256" key="2">
    <source>
        <dbReference type="ARBA" id="ARBA00008784"/>
    </source>
</evidence>
<keyword evidence="3" id="KW-0479">Metal-binding</keyword>
<evidence type="ECO:0000259" key="10">
    <source>
        <dbReference type="PROSITE" id="PS51819"/>
    </source>
</evidence>